<feature type="domain" description="TfuA-like core" evidence="1">
    <location>
        <begin position="48"/>
        <end position="167"/>
    </location>
</feature>
<comment type="caution">
    <text evidence="2">The sequence shown here is derived from an EMBL/GenBank/DDBJ whole genome shotgun (WGS) entry which is preliminary data.</text>
</comment>
<protein>
    <recommendedName>
        <fullName evidence="1">TfuA-like core domain-containing protein</fullName>
    </recommendedName>
</protein>
<dbReference type="EMBL" id="MSIE01000069">
    <property type="protein sequence ID" value="OLF11293.1"/>
    <property type="molecule type" value="Genomic_DNA"/>
</dbReference>
<name>A0A1Q8CAC6_9PSEU</name>
<gene>
    <name evidence="2" type="ORF">BU204_30700</name>
</gene>
<sequence length="434" mass="46382">MTVHVFAGPSLSGSPVLGLAGVCHHPPIAHGDLYRLRPGPQDVVLVVDGLYQHTAPIRHKELVAAHAAGTTLVGAASIGALRAADLVGHGMTGMGTVFGWYRDGRLVSEADVALMHGDADVDYRAFTHALVSLVSVTDRLVAAGRLAEPDSAAVLAVAESVHFGLRTAAALLAAAENAGQAAAMRLVLEELRPDRLGDIKRIDAEAAVRALLAGQVPAAPADVVAVPDTSYAREWRLQHTPATADPAGPTERQVLAYAQLFLPDFPRRHTRYVLDRLTPEYPELLAAGVPPAWLDGLAVEELVGRGVLAPGEAERLDAAELATRVLVRTFRLRSGRLVYEHLPPELAAELPELAAGCTRLLELDRHAMAKNPFFHHGDLPVHLVDAAFAALWRTDEVRTHALDRGFRTFDEFREQARPFFVAARAAVALAAGAA</sequence>
<evidence type="ECO:0000313" key="2">
    <source>
        <dbReference type="EMBL" id="OLF11293.1"/>
    </source>
</evidence>
<dbReference type="InterPro" id="IPR012924">
    <property type="entry name" value="TfuA_core"/>
</dbReference>
<proteinExistence type="predicted"/>
<dbReference type="Pfam" id="PF07812">
    <property type="entry name" value="TfuA"/>
    <property type="match status" value="1"/>
</dbReference>
<evidence type="ECO:0000259" key="1">
    <source>
        <dbReference type="Pfam" id="PF07812"/>
    </source>
</evidence>
<dbReference type="RefSeq" id="WP_075129281.1">
    <property type="nucleotide sequence ID" value="NZ_MSIE01000069.1"/>
</dbReference>
<accession>A0A1Q8CAC6</accession>
<dbReference type="OrthoDB" id="118811at2"/>
<evidence type="ECO:0000313" key="3">
    <source>
        <dbReference type="Proteomes" id="UP000185596"/>
    </source>
</evidence>
<organism evidence="2 3">
    <name type="scientific">Actinophytocola xanthii</name>
    <dbReference type="NCBI Taxonomy" id="1912961"/>
    <lineage>
        <taxon>Bacteria</taxon>
        <taxon>Bacillati</taxon>
        <taxon>Actinomycetota</taxon>
        <taxon>Actinomycetes</taxon>
        <taxon>Pseudonocardiales</taxon>
        <taxon>Pseudonocardiaceae</taxon>
    </lineage>
</organism>
<keyword evidence="3" id="KW-1185">Reference proteome</keyword>
<dbReference type="AlphaFoldDB" id="A0A1Q8CAC6"/>
<dbReference type="STRING" id="1912961.BU204_30700"/>
<reference evidence="2 3" key="1">
    <citation type="submission" date="2016-12" db="EMBL/GenBank/DDBJ databases">
        <title>The draft genome sequence of Actinophytocola sp. 11-183.</title>
        <authorList>
            <person name="Wang W."/>
            <person name="Yuan L."/>
        </authorList>
    </citation>
    <scope>NUCLEOTIDE SEQUENCE [LARGE SCALE GENOMIC DNA]</scope>
    <source>
        <strain evidence="2 3">11-183</strain>
    </source>
</reference>
<dbReference type="Proteomes" id="UP000185596">
    <property type="component" value="Unassembled WGS sequence"/>
</dbReference>